<accession>A0A0E3SF67</accession>
<dbReference type="PANTHER" id="PTHR43626:SF4">
    <property type="entry name" value="GCN5-RELATED N-ACETYLTRANSFERASE 2, CHLOROPLASTIC"/>
    <property type="match status" value="1"/>
</dbReference>
<name>A0A0E3SF67_9EURY</name>
<feature type="domain" description="N-acetyltransferase" evidence="3">
    <location>
        <begin position="1"/>
        <end position="130"/>
    </location>
</feature>
<keyword evidence="2" id="KW-0012">Acyltransferase</keyword>
<evidence type="ECO:0000256" key="1">
    <source>
        <dbReference type="ARBA" id="ARBA00022679"/>
    </source>
</evidence>
<dbReference type="PATRIC" id="fig|1434110.4.peg.4110"/>
<dbReference type="AlphaFoldDB" id="A0A0E3SF67"/>
<dbReference type="InterPro" id="IPR016181">
    <property type="entry name" value="Acyl_CoA_acyltransferase"/>
</dbReference>
<keyword evidence="1" id="KW-0808">Transferase</keyword>
<reference evidence="4 5" key="1">
    <citation type="submission" date="2014-07" db="EMBL/GenBank/DDBJ databases">
        <title>Methanogenic archaea and the global carbon cycle.</title>
        <authorList>
            <person name="Henriksen J.R."/>
            <person name="Luke J."/>
            <person name="Reinhart S."/>
            <person name="Benedict M.N."/>
            <person name="Youngblut N.D."/>
            <person name="Metcalf M.E."/>
            <person name="Whitaker R.J."/>
            <person name="Metcalf W.W."/>
        </authorList>
    </citation>
    <scope>NUCLEOTIDE SEQUENCE [LARGE SCALE GENOMIC DNA]</scope>
    <source>
        <strain evidence="4 5">HB-1</strain>
    </source>
</reference>
<dbReference type="PANTHER" id="PTHR43626">
    <property type="entry name" value="ACYL-COA N-ACYLTRANSFERASE"/>
    <property type="match status" value="1"/>
</dbReference>
<dbReference type="PROSITE" id="PS51186">
    <property type="entry name" value="GNAT"/>
    <property type="match status" value="1"/>
</dbReference>
<dbReference type="GO" id="GO:0008080">
    <property type="term" value="F:N-acetyltransferase activity"/>
    <property type="evidence" value="ECO:0007669"/>
    <property type="project" value="InterPro"/>
</dbReference>
<organism evidence="4 5">
    <name type="scientific">Methanosarcina horonobensis HB-1 = JCM 15518</name>
    <dbReference type="NCBI Taxonomy" id="1434110"/>
    <lineage>
        <taxon>Archaea</taxon>
        <taxon>Methanobacteriati</taxon>
        <taxon>Methanobacteriota</taxon>
        <taxon>Stenosarchaea group</taxon>
        <taxon>Methanomicrobia</taxon>
        <taxon>Methanosarcinales</taxon>
        <taxon>Methanosarcinaceae</taxon>
        <taxon>Methanosarcina</taxon>
    </lineage>
</organism>
<dbReference type="CDD" id="cd04301">
    <property type="entry name" value="NAT_SF"/>
    <property type="match status" value="1"/>
</dbReference>
<dbReference type="Pfam" id="PF13508">
    <property type="entry name" value="Acetyltransf_7"/>
    <property type="match status" value="1"/>
</dbReference>
<evidence type="ECO:0000313" key="4">
    <source>
        <dbReference type="EMBL" id="AKB79676.1"/>
    </source>
</evidence>
<dbReference type="HOGENOM" id="CLU_086503_3_0_2"/>
<dbReference type="EMBL" id="CP009516">
    <property type="protein sequence ID" value="AKB79676.1"/>
    <property type="molecule type" value="Genomic_DNA"/>
</dbReference>
<dbReference type="SUPFAM" id="SSF55729">
    <property type="entry name" value="Acyl-CoA N-acyltransferases (Nat)"/>
    <property type="match status" value="1"/>
</dbReference>
<proteinExistence type="predicted"/>
<sequence length="133" mass="15101">MKAVDWEEASVLFERAPLGKQKRDSEQLRRAFEASYAAVIVYDSDRLIGMCRALCDGEYQAAIYDMVILPEYQGKGIGKGMLDRLCDKLPVENIILYSAPGREGFYMKCGFKKMRTAMAKLNKFMSDPKAGYF</sequence>
<gene>
    <name evidence="4" type="ORF">MSHOH_3193</name>
</gene>
<evidence type="ECO:0000256" key="2">
    <source>
        <dbReference type="ARBA" id="ARBA00023315"/>
    </source>
</evidence>
<evidence type="ECO:0000259" key="3">
    <source>
        <dbReference type="PROSITE" id="PS51186"/>
    </source>
</evidence>
<dbReference type="STRING" id="1434110.MSHOH_3193"/>
<dbReference type="InterPro" id="IPR045039">
    <property type="entry name" value="NSI-like"/>
</dbReference>
<dbReference type="KEGG" id="mhor:MSHOH_3193"/>
<keyword evidence="5" id="KW-1185">Reference proteome</keyword>
<dbReference type="Gene3D" id="3.40.630.30">
    <property type="match status" value="1"/>
</dbReference>
<dbReference type="Proteomes" id="UP000033101">
    <property type="component" value="Chromosome"/>
</dbReference>
<protein>
    <recommendedName>
        <fullName evidence="3">N-acetyltransferase domain-containing protein</fullName>
    </recommendedName>
</protein>
<evidence type="ECO:0000313" key="5">
    <source>
        <dbReference type="Proteomes" id="UP000033101"/>
    </source>
</evidence>
<dbReference type="InterPro" id="IPR000182">
    <property type="entry name" value="GNAT_dom"/>
</dbReference>
<dbReference type="GO" id="GO:0005737">
    <property type="term" value="C:cytoplasm"/>
    <property type="evidence" value="ECO:0007669"/>
    <property type="project" value="TreeGrafter"/>
</dbReference>